<dbReference type="EMBL" id="CM000838">
    <property type="protein sequence ID" value="KRH58376.1"/>
    <property type="molecule type" value="Genomic_DNA"/>
</dbReference>
<evidence type="ECO:0000259" key="10">
    <source>
        <dbReference type="Pfam" id="PF08263"/>
    </source>
</evidence>
<dbReference type="Gene3D" id="3.80.10.10">
    <property type="entry name" value="Ribonuclease Inhibitor"/>
    <property type="match status" value="1"/>
</dbReference>
<dbReference type="HOGENOM" id="CLU_000288_18_22_1"/>
<dbReference type="PANTHER" id="PTHR48059:SF24">
    <property type="entry name" value="POLYGALACTURONASE INHIBITOR"/>
    <property type="match status" value="1"/>
</dbReference>
<evidence type="ECO:0000256" key="3">
    <source>
        <dbReference type="ARBA" id="ARBA00022614"/>
    </source>
</evidence>
<feature type="chain" id="PRO_5014585879" evidence="9">
    <location>
        <begin position="22"/>
        <end position="336"/>
    </location>
</feature>
<dbReference type="EMBL" id="AJ972661">
    <property type="protein sequence ID" value="CAI99393.1"/>
    <property type="molecule type" value="Genomic_DNA"/>
</dbReference>
<dbReference type="Gramene" id="KRH58376">
    <property type="protein sequence ID" value="KRH58376"/>
    <property type="gene ID" value="GLYMA_05G123900"/>
</dbReference>
<dbReference type="GO" id="GO:0016020">
    <property type="term" value="C:membrane"/>
    <property type="evidence" value="ECO:0007669"/>
    <property type="project" value="UniProtKB-SubCell"/>
</dbReference>
<protein>
    <submittedName>
        <fullName evidence="11">Polygalacturonase inhibiting protein</fullName>
    </submittedName>
</protein>
<dbReference type="Pfam" id="PF08263">
    <property type="entry name" value="LRRNT_2"/>
    <property type="match status" value="1"/>
</dbReference>
<dbReference type="Proteomes" id="UP000008827">
    <property type="component" value="Chromosome 5"/>
</dbReference>
<evidence type="ECO:0000313" key="11">
    <source>
        <dbReference type="EMBL" id="CAI99393.1"/>
    </source>
</evidence>
<dbReference type="KEGG" id="gmx:100777271"/>
<evidence type="ECO:0000313" key="12">
    <source>
        <dbReference type="EMBL" id="KRH58376.1"/>
    </source>
</evidence>
<dbReference type="GeneID" id="100777271"/>
<keyword evidence="6" id="KW-0472">Membrane</keyword>
<reference evidence="12" key="4">
    <citation type="submission" date="2018-07" db="EMBL/GenBank/DDBJ databases">
        <title>WGS assembly of Glycine max.</title>
        <authorList>
            <person name="Schmutz J."/>
            <person name="Cannon S."/>
            <person name="Schlueter J."/>
            <person name="Ma J."/>
            <person name="Mitros T."/>
            <person name="Nelson W."/>
            <person name="Hyten D."/>
            <person name="Song Q."/>
            <person name="Thelen J."/>
            <person name="Cheng J."/>
            <person name="Xu D."/>
            <person name="Hellsten U."/>
            <person name="May G."/>
            <person name="Yu Y."/>
            <person name="Sakurai T."/>
            <person name="Umezawa T."/>
            <person name="Bhattacharyya M."/>
            <person name="Sandhu D."/>
            <person name="Valliyodan B."/>
            <person name="Lindquist E."/>
            <person name="Peto M."/>
            <person name="Grant D."/>
            <person name="Shu S."/>
            <person name="Goodstein D."/>
            <person name="Barry K."/>
            <person name="Futrell-Griggs M."/>
            <person name="Abernathy B."/>
            <person name="Du J."/>
            <person name="Tian Z."/>
            <person name="Zhu L."/>
            <person name="Gill N."/>
            <person name="Joshi T."/>
            <person name="Libault M."/>
            <person name="Sethuraman A."/>
            <person name="Zhang X."/>
            <person name="Shinozaki K."/>
            <person name="Nguyen H."/>
            <person name="Wing R."/>
            <person name="Cregan P."/>
            <person name="Specht J."/>
            <person name="Grimwood J."/>
            <person name="Rokhsar D."/>
            <person name="Stacey G."/>
            <person name="Shoemaker R."/>
            <person name="Jackson S."/>
        </authorList>
    </citation>
    <scope>NUCLEOTIDE SEQUENCE</scope>
    <source>
        <tissue evidence="12">Callus</tissue>
    </source>
</reference>
<dbReference type="RefSeq" id="XP_003524771.1">
    <property type="nucleotide sequence ID" value="XM_003524723.3"/>
</dbReference>
<evidence type="ECO:0000256" key="9">
    <source>
        <dbReference type="SAM" id="SignalP"/>
    </source>
</evidence>
<dbReference type="eggNOG" id="ENOG502QRQP">
    <property type="taxonomic scope" value="Eukaryota"/>
</dbReference>
<reference evidence="13" key="3">
    <citation type="submission" date="2018-02" db="UniProtKB">
        <authorList>
            <consortium name="EnsemblPlants"/>
        </authorList>
    </citation>
    <scope>IDENTIFICATION</scope>
    <source>
        <strain evidence="13">Williams 82</strain>
    </source>
</reference>
<sequence length="336" mass="37514">MSHLSILFLLLVALSFTPALSELCNPLDKQALLQIKRELGNPTNLSSWNPKTDCCNNNWVGVSCDTVTPTYRVDNLDLSEIYLTKPYPIPPSIGNLPYLKFLFITNSPNIVGTIPTTITKLTKLRELYIRYTSVSGQIPHFLSQMKTLQFLEFSNCKLSGNLPTWLPSLPDLYGVAFDNNRISGAIPDSFGFVSKRFGYMTLSGNRLSGKIPSSLGKLDLKTVDLSRNKLEGDASVLFGSEKRTEMIYLAHNLFAFDFGKVRVPKVLDSLDVGHNRLYGTLPKGLTSLKNLYRFDVSYNKLCGEIPRGGKLQEIDESFYANNKCLCGSPLPSCKRF</sequence>
<dbReference type="GO" id="GO:0090353">
    <property type="term" value="F:polygalacturonase inhibitor activity"/>
    <property type="evidence" value="ECO:0007669"/>
    <property type="project" value="EnsemblPlants"/>
</dbReference>
<dbReference type="PANTHER" id="PTHR48059">
    <property type="entry name" value="POLYGALACTURONASE INHIBITOR 1"/>
    <property type="match status" value="1"/>
</dbReference>
<dbReference type="PaxDb" id="3847-GLYMA05G25360.1"/>
<dbReference type="SUPFAM" id="SSF52058">
    <property type="entry name" value="L domain-like"/>
    <property type="match status" value="1"/>
</dbReference>
<dbReference type="AlphaFoldDB" id="Q0WX04"/>
<keyword evidence="14" id="KW-1185">Reference proteome</keyword>
<dbReference type="OMA" id="NNECHSG"/>
<dbReference type="EnsemblPlants" id="KRH58376">
    <property type="protein sequence ID" value="KRH58376"/>
    <property type="gene ID" value="GLYMA_05G123900"/>
</dbReference>
<dbReference type="SMR" id="Q0WX04"/>
<dbReference type="FunFam" id="3.80.10.10:FF:000041">
    <property type="entry name" value="LRR receptor-like serine/threonine-protein kinase ERECTA"/>
    <property type="match status" value="1"/>
</dbReference>
<dbReference type="OrthoDB" id="1350379at2759"/>
<evidence type="ECO:0000313" key="13">
    <source>
        <dbReference type="EnsemblPlants" id="KRH58376"/>
    </source>
</evidence>
<dbReference type="InterPro" id="IPR051848">
    <property type="entry name" value="PGIP"/>
</dbReference>
<proteinExistence type="inferred from homology"/>
<comment type="similarity">
    <text evidence="8">Belongs to the polygalacturonase-inhibiting protein family.</text>
</comment>
<keyword evidence="3" id="KW-0433">Leucine-rich repeat</keyword>
<keyword evidence="7" id="KW-0325">Glycoprotein</keyword>
<evidence type="ECO:0000256" key="2">
    <source>
        <dbReference type="ARBA" id="ARBA00004370"/>
    </source>
</evidence>
<reference evidence="11" key="1">
    <citation type="journal article" date="2006" name="Planta">
        <title>The characterization of the soybean polygalacturonase-inhibiting proteins (Pgip) gene family reveals that a single member is responsible for the activity detected in soybean tissues.</title>
        <authorList>
            <person name="D'Ovidio R."/>
            <person name="Roberti S."/>
            <person name="Di Giovanni M."/>
            <person name="Capodicasa C."/>
            <person name="Melaragni M."/>
            <person name="Sella L."/>
            <person name="Tosi P."/>
            <person name="Favaron F."/>
        </authorList>
    </citation>
    <scope>NUCLEOTIDE SEQUENCE</scope>
</reference>
<evidence type="ECO:0000256" key="6">
    <source>
        <dbReference type="ARBA" id="ARBA00023136"/>
    </source>
</evidence>
<comment type="subcellular location">
    <subcellularLocation>
        <location evidence="1">Cell envelope</location>
    </subcellularLocation>
    <subcellularLocation>
        <location evidence="2">Membrane</location>
    </subcellularLocation>
</comment>
<dbReference type="InterPro" id="IPR001611">
    <property type="entry name" value="Leu-rich_rpt"/>
</dbReference>
<dbReference type="InterPro" id="IPR032675">
    <property type="entry name" value="LRR_dom_sf"/>
</dbReference>
<accession>Q0WX04</accession>
<evidence type="ECO:0000256" key="8">
    <source>
        <dbReference type="ARBA" id="ARBA00038043"/>
    </source>
</evidence>
<gene>
    <name evidence="11" type="primary">pgip2</name>
    <name evidence="13" type="synonym">LOC100777271</name>
    <name evidence="12" type="ORF">GLYMA_05G123900</name>
</gene>
<reference evidence="12 13" key="2">
    <citation type="journal article" date="2010" name="Nature">
        <title>Genome sequence of the palaeopolyploid soybean.</title>
        <authorList>
            <person name="Schmutz J."/>
            <person name="Cannon S.B."/>
            <person name="Schlueter J."/>
            <person name="Ma J."/>
            <person name="Mitros T."/>
            <person name="Nelson W."/>
            <person name="Hyten D.L."/>
            <person name="Song Q."/>
            <person name="Thelen J.J."/>
            <person name="Cheng J."/>
            <person name="Xu D."/>
            <person name="Hellsten U."/>
            <person name="May G.D."/>
            <person name="Yu Y."/>
            <person name="Sakurai T."/>
            <person name="Umezawa T."/>
            <person name="Bhattacharyya M.K."/>
            <person name="Sandhu D."/>
            <person name="Valliyodan B."/>
            <person name="Lindquist E."/>
            <person name="Peto M."/>
            <person name="Grant D."/>
            <person name="Shu S."/>
            <person name="Goodstein D."/>
            <person name="Barry K."/>
            <person name="Futrell-Griggs M."/>
            <person name="Abernathy B."/>
            <person name="Du J."/>
            <person name="Tian Z."/>
            <person name="Zhu L."/>
            <person name="Gill N."/>
            <person name="Joshi T."/>
            <person name="Libault M."/>
            <person name="Sethuraman A."/>
            <person name="Zhang X.-C."/>
            <person name="Shinozaki K."/>
            <person name="Nguyen H.T."/>
            <person name="Wing R.A."/>
            <person name="Cregan P."/>
            <person name="Specht J."/>
            <person name="Grimwood J."/>
            <person name="Rokhsar D."/>
            <person name="Stacey G."/>
            <person name="Shoemaker R.C."/>
            <person name="Jackson S.A."/>
        </authorList>
    </citation>
    <scope>NUCLEOTIDE SEQUENCE [LARGE SCALE GENOMIC DNA]</scope>
    <source>
        <strain evidence="13">cv. Williams 82</strain>
        <tissue evidence="12">Callus</tissue>
    </source>
</reference>
<evidence type="ECO:0000256" key="7">
    <source>
        <dbReference type="ARBA" id="ARBA00023180"/>
    </source>
</evidence>
<keyword evidence="4 9" id="KW-0732">Signal</keyword>
<evidence type="ECO:0000256" key="1">
    <source>
        <dbReference type="ARBA" id="ARBA00004196"/>
    </source>
</evidence>
<feature type="signal peptide" evidence="9">
    <location>
        <begin position="1"/>
        <end position="21"/>
    </location>
</feature>
<dbReference type="STRING" id="3847.Q0WX04"/>
<evidence type="ECO:0000256" key="4">
    <source>
        <dbReference type="ARBA" id="ARBA00022729"/>
    </source>
</evidence>
<keyword evidence="5" id="KW-0677">Repeat</keyword>
<feature type="domain" description="Leucine-rich repeat-containing N-terminal plant-type" evidence="10">
    <location>
        <begin position="27"/>
        <end position="65"/>
    </location>
</feature>
<name>Q0WX04_SOYBN</name>
<dbReference type="Pfam" id="PF00560">
    <property type="entry name" value="LRR_1"/>
    <property type="match status" value="2"/>
</dbReference>
<dbReference type="InterPro" id="IPR013210">
    <property type="entry name" value="LRR_N_plant-typ"/>
</dbReference>
<organism evidence="11">
    <name type="scientific">Glycine max</name>
    <name type="common">Soybean</name>
    <name type="synonym">Glycine hispida</name>
    <dbReference type="NCBI Taxonomy" id="3847"/>
    <lineage>
        <taxon>Eukaryota</taxon>
        <taxon>Viridiplantae</taxon>
        <taxon>Streptophyta</taxon>
        <taxon>Embryophyta</taxon>
        <taxon>Tracheophyta</taxon>
        <taxon>Spermatophyta</taxon>
        <taxon>Magnoliopsida</taxon>
        <taxon>eudicotyledons</taxon>
        <taxon>Gunneridae</taxon>
        <taxon>Pentapetalae</taxon>
        <taxon>rosids</taxon>
        <taxon>fabids</taxon>
        <taxon>Fabales</taxon>
        <taxon>Fabaceae</taxon>
        <taxon>Papilionoideae</taxon>
        <taxon>50 kb inversion clade</taxon>
        <taxon>NPAAA clade</taxon>
        <taxon>indigoferoid/millettioid clade</taxon>
        <taxon>Phaseoleae</taxon>
        <taxon>Glycine</taxon>
        <taxon>Glycine subgen. Soja</taxon>
    </lineage>
</organism>
<evidence type="ECO:0000256" key="5">
    <source>
        <dbReference type="ARBA" id="ARBA00022737"/>
    </source>
</evidence>
<evidence type="ECO:0000313" key="14">
    <source>
        <dbReference type="Proteomes" id="UP000008827"/>
    </source>
</evidence>